<protein>
    <submittedName>
        <fullName evidence="1">Uncharacterized protein</fullName>
    </submittedName>
</protein>
<name>A0A0F7PVW7_9LACO</name>
<proteinExistence type="predicted"/>
<dbReference type="EMBL" id="CP011404">
    <property type="protein sequence ID" value="AKI05287.1"/>
    <property type="molecule type" value="Genomic_DNA"/>
</dbReference>
<sequence>MKAWGKMTIHDSNVREKLLQLGSQKRYNFTAEYARCGYKVTYRRGLDRDKLAPTIMFKNVKINNNLVTDHLWFNYTKGFAELGKLIVGDVISFNARVASYEKLGHKIDYKLERPTKVKLVPHKNGKDALPIPNTTKGKNELLGYIMLENKKFYQENNRPYYPWYVEKYKKFLDQRSSNTV</sequence>
<geneLocation type="plasmid" evidence="1 2">
    <name>pR1</name>
</geneLocation>
<evidence type="ECO:0000313" key="2">
    <source>
        <dbReference type="Proteomes" id="UP000035027"/>
    </source>
</evidence>
<keyword evidence="1" id="KW-0614">Plasmid</keyword>
<gene>
    <name evidence="1" type="ORF">LsR_01769</name>
</gene>
<reference evidence="1 2" key="1">
    <citation type="submission" date="2015-04" db="EMBL/GenBank/DDBJ databases">
        <title>Complete genome sequence of Lactobacillus salivarius Ren, a probiotic strain with antitumor activity.</title>
        <authorList>
            <person name="Sun E."/>
            <person name="Zhao L."/>
            <person name="Liu S."/>
            <person name="Zhang M."/>
            <person name="Guo H."/>
            <person name="Ren F."/>
        </authorList>
    </citation>
    <scope>NUCLEOTIDE SEQUENCE [LARGE SCALE GENOMIC DNA]</scope>
    <source>
        <strain evidence="1 2">Ren</strain>
        <plasmid evidence="1 2">pR1</plasmid>
    </source>
</reference>
<evidence type="ECO:0000313" key="1">
    <source>
        <dbReference type="EMBL" id="AKI05287.1"/>
    </source>
</evidence>
<dbReference type="Proteomes" id="UP000035027">
    <property type="component" value="Plasmid pR1"/>
</dbReference>
<accession>A0A0F7PVW7</accession>
<dbReference type="PATRIC" id="fig|1194971.3.peg.1754"/>
<dbReference type="AlphaFoldDB" id="A0A0F7PVW7"/>
<organism evidence="1 2">
    <name type="scientific">Ligilactobacillus salivarius str. Ren</name>
    <dbReference type="NCBI Taxonomy" id="1194971"/>
    <lineage>
        <taxon>Bacteria</taxon>
        <taxon>Bacillati</taxon>
        <taxon>Bacillota</taxon>
        <taxon>Bacilli</taxon>
        <taxon>Lactobacillales</taxon>
        <taxon>Lactobacillaceae</taxon>
        <taxon>Ligilactobacillus</taxon>
    </lineage>
</organism>